<dbReference type="CDD" id="cd03441">
    <property type="entry name" value="R_hydratase_like"/>
    <property type="match status" value="1"/>
</dbReference>
<protein>
    <submittedName>
        <fullName evidence="2">MaoC family dehydratase</fullName>
    </submittedName>
</protein>
<evidence type="ECO:0000259" key="1">
    <source>
        <dbReference type="Pfam" id="PF13452"/>
    </source>
</evidence>
<reference evidence="2 3" key="1">
    <citation type="journal article" date="2019" name="Nat. Microbiol.">
        <title>Mediterranean grassland soil C-N compound turnover is dependent on rainfall and depth, and is mediated by genomically divergent microorganisms.</title>
        <authorList>
            <person name="Diamond S."/>
            <person name="Andeer P.F."/>
            <person name="Li Z."/>
            <person name="Crits-Christoph A."/>
            <person name="Burstein D."/>
            <person name="Anantharaman K."/>
            <person name="Lane K.R."/>
            <person name="Thomas B.C."/>
            <person name="Pan C."/>
            <person name="Northen T.R."/>
            <person name="Banfield J.F."/>
        </authorList>
    </citation>
    <scope>NUCLEOTIDE SEQUENCE [LARGE SCALE GENOMIC DNA]</scope>
    <source>
        <strain evidence="2">NP_7</strain>
    </source>
</reference>
<dbReference type="InterPro" id="IPR016709">
    <property type="entry name" value="HadA-like"/>
</dbReference>
<accession>A0A537JEH1</accession>
<dbReference type="Pfam" id="PF13452">
    <property type="entry name" value="FAS1_DH_region"/>
    <property type="match status" value="1"/>
</dbReference>
<dbReference type="InterPro" id="IPR039569">
    <property type="entry name" value="FAS1-like_DH_region"/>
</dbReference>
<evidence type="ECO:0000313" key="2">
    <source>
        <dbReference type="EMBL" id="TMI81880.1"/>
    </source>
</evidence>
<dbReference type="Proteomes" id="UP000320048">
    <property type="component" value="Unassembled WGS sequence"/>
</dbReference>
<dbReference type="Gene3D" id="3.10.129.10">
    <property type="entry name" value="Hotdog Thioesterase"/>
    <property type="match status" value="1"/>
</dbReference>
<evidence type="ECO:0000313" key="3">
    <source>
        <dbReference type="Proteomes" id="UP000320048"/>
    </source>
</evidence>
<gene>
    <name evidence="2" type="ORF">E6H04_05830</name>
</gene>
<feature type="domain" description="FAS1-like dehydratase" evidence="1">
    <location>
        <begin position="6"/>
        <end position="120"/>
    </location>
</feature>
<proteinExistence type="predicted"/>
<comment type="caution">
    <text evidence="2">The sequence shown here is derived from an EMBL/GenBank/DDBJ whole genome shotgun (WGS) entry which is preliminary data.</text>
</comment>
<dbReference type="SUPFAM" id="SSF54637">
    <property type="entry name" value="Thioesterase/thiol ester dehydrase-isomerase"/>
    <property type="match status" value="1"/>
</dbReference>
<sequence>MAVDRSLIGATSEPRTFDVERGAIRKFAEAIGDPHPAFRAGEVAPPTFPTTFSMAVPMLTIDPARVLHGEEEYAYERPLRAGDRVTCVRRIVDVYERRGRRLGPLVFVVVETEGRDLDGALLYRGRSTVIVR</sequence>
<dbReference type="EMBL" id="VBAO01000151">
    <property type="protein sequence ID" value="TMI81880.1"/>
    <property type="molecule type" value="Genomic_DNA"/>
</dbReference>
<dbReference type="InterPro" id="IPR029069">
    <property type="entry name" value="HotDog_dom_sf"/>
</dbReference>
<name>A0A537JEH1_9BACT</name>
<organism evidence="2 3">
    <name type="scientific">Candidatus Segetimicrobium genomatis</name>
    <dbReference type="NCBI Taxonomy" id="2569760"/>
    <lineage>
        <taxon>Bacteria</taxon>
        <taxon>Bacillati</taxon>
        <taxon>Candidatus Sysuimicrobiota</taxon>
        <taxon>Candidatus Sysuimicrobiia</taxon>
        <taxon>Candidatus Sysuimicrobiales</taxon>
        <taxon>Candidatus Segetimicrobiaceae</taxon>
        <taxon>Candidatus Segetimicrobium</taxon>
    </lineage>
</organism>
<dbReference type="PIRSF" id="PIRSF018072">
    <property type="entry name" value="UCP018072"/>
    <property type="match status" value="1"/>
</dbReference>
<dbReference type="AlphaFoldDB" id="A0A537JEH1"/>